<dbReference type="PANTHER" id="PTHR30336:SF6">
    <property type="entry name" value="INTEGRAL MEMBRANE PROTEIN"/>
    <property type="match status" value="1"/>
</dbReference>
<reference evidence="3" key="1">
    <citation type="journal article" date="2013" name="Environ. Microbiol.">
        <title>Microbiota from the distal guts of lean and obese adolescents exhibit partial functional redundancy besides clear differences in community structure.</title>
        <authorList>
            <person name="Ferrer M."/>
            <person name="Ruiz A."/>
            <person name="Lanza F."/>
            <person name="Haange S.B."/>
            <person name="Oberbach A."/>
            <person name="Till H."/>
            <person name="Bargiela R."/>
            <person name="Campoy C."/>
            <person name="Segura M.T."/>
            <person name="Richter M."/>
            <person name="von Bergen M."/>
            <person name="Seifert J."/>
            <person name="Suarez A."/>
        </authorList>
    </citation>
    <scope>NUCLEOTIDE SEQUENCE</scope>
</reference>
<comment type="caution">
    <text evidence="3">The sequence shown here is derived from an EMBL/GenBank/DDBJ whole genome shotgun (WGS) entry which is preliminary data.</text>
</comment>
<dbReference type="CDD" id="cd06259">
    <property type="entry name" value="YdcF-like"/>
    <property type="match status" value="1"/>
</dbReference>
<dbReference type="AlphaFoldDB" id="K1TFK3"/>
<accession>K1TFK3</accession>
<keyword evidence="1" id="KW-0812">Transmembrane</keyword>
<dbReference type="EMBL" id="AJWZ01002092">
    <property type="protein sequence ID" value="EKC71912.1"/>
    <property type="molecule type" value="Genomic_DNA"/>
</dbReference>
<dbReference type="GO" id="GO:0005886">
    <property type="term" value="C:plasma membrane"/>
    <property type="evidence" value="ECO:0007669"/>
    <property type="project" value="TreeGrafter"/>
</dbReference>
<feature type="domain" description="DUF218" evidence="2">
    <location>
        <begin position="55"/>
        <end position="171"/>
    </location>
</feature>
<gene>
    <name evidence="3" type="ORF">OBE_03156</name>
</gene>
<dbReference type="Pfam" id="PF02698">
    <property type="entry name" value="DUF218"/>
    <property type="match status" value="1"/>
</dbReference>
<organism evidence="3">
    <name type="scientific">human gut metagenome</name>
    <dbReference type="NCBI Taxonomy" id="408170"/>
    <lineage>
        <taxon>unclassified sequences</taxon>
        <taxon>metagenomes</taxon>
        <taxon>organismal metagenomes</taxon>
    </lineage>
</organism>
<dbReference type="PANTHER" id="PTHR30336">
    <property type="entry name" value="INNER MEMBRANE PROTEIN, PROBABLE PERMEASE"/>
    <property type="match status" value="1"/>
</dbReference>
<sequence>MKKLFKNKIFKGVVGTLLCVCILLFAAVIGINAYMISFSKKNFVTADELKADSYDCILVLGAGLWSGKPSPMLKERLDFSLEAYNKGCSDRFLASGDHGTKNYDEVNAMKDYLVENGISADCVYIDHAGFSTYESMYRARDVFKVQKVLIVTQKYHLYRAVYIARQLGIEAYGLDREELKYPVKNNIREAAARVKDFFYCIEKPEPTYLGEEIPIKTASASLTDDKIKV</sequence>
<proteinExistence type="predicted"/>
<dbReference type="InterPro" id="IPR003848">
    <property type="entry name" value="DUF218"/>
</dbReference>
<dbReference type="InterPro" id="IPR051599">
    <property type="entry name" value="Cell_Envelope_Assoc"/>
</dbReference>
<evidence type="ECO:0000313" key="3">
    <source>
        <dbReference type="EMBL" id="EKC71912.1"/>
    </source>
</evidence>
<protein>
    <submittedName>
        <fullName evidence="3">SanA protein</fullName>
    </submittedName>
</protein>
<evidence type="ECO:0000259" key="2">
    <source>
        <dbReference type="Pfam" id="PF02698"/>
    </source>
</evidence>
<keyword evidence="1" id="KW-0472">Membrane</keyword>
<evidence type="ECO:0000256" key="1">
    <source>
        <dbReference type="SAM" id="Phobius"/>
    </source>
</evidence>
<keyword evidence="1" id="KW-1133">Transmembrane helix</keyword>
<feature type="transmembrane region" description="Helical" evidence="1">
    <location>
        <begin position="12"/>
        <end position="35"/>
    </location>
</feature>
<name>K1TFK3_9ZZZZ</name>